<protein>
    <recommendedName>
        <fullName evidence="5">DUF1835 domain-containing protein</fullName>
    </recommendedName>
</protein>
<dbReference type="Proteomes" id="UP000241848">
    <property type="component" value="Unassembled WGS sequence"/>
</dbReference>
<accession>A0A2T2WCV7</accession>
<comment type="caution">
    <text evidence="3">The sequence shown here is derived from an EMBL/GenBank/DDBJ whole genome shotgun (WGS) entry which is preliminary data.</text>
</comment>
<evidence type="ECO:0000259" key="1">
    <source>
        <dbReference type="Pfam" id="PF08874"/>
    </source>
</evidence>
<gene>
    <name evidence="3" type="ORF">C7B45_16710</name>
</gene>
<dbReference type="Pfam" id="PF08874">
    <property type="entry name" value="DUF1835"/>
    <property type="match status" value="1"/>
</dbReference>
<feature type="domain" description="DUF3658" evidence="2">
    <location>
        <begin position="152"/>
        <end position="259"/>
    </location>
</feature>
<organism evidence="3 4">
    <name type="scientific">Sulfobacillus acidophilus</name>
    <dbReference type="NCBI Taxonomy" id="53633"/>
    <lineage>
        <taxon>Bacteria</taxon>
        <taxon>Bacillati</taxon>
        <taxon>Bacillota</taxon>
        <taxon>Clostridia</taxon>
        <taxon>Eubacteriales</taxon>
        <taxon>Clostridiales Family XVII. Incertae Sedis</taxon>
        <taxon>Sulfobacillus</taxon>
    </lineage>
</organism>
<proteinExistence type="predicted"/>
<dbReference type="EMBL" id="PXYV01000090">
    <property type="protein sequence ID" value="PSR20071.1"/>
    <property type="molecule type" value="Genomic_DNA"/>
</dbReference>
<dbReference type="Pfam" id="PF12395">
    <property type="entry name" value="DUF3658"/>
    <property type="match status" value="1"/>
</dbReference>
<reference evidence="3 4" key="1">
    <citation type="journal article" date="2014" name="BMC Genomics">
        <title>Comparison of environmental and isolate Sulfobacillus genomes reveals diverse carbon, sulfur, nitrogen, and hydrogen metabolisms.</title>
        <authorList>
            <person name="Justice N.B."/>
            <person name="Norman A."/>
            <person name="Brown C.T."/>
            <person name="Singh A."/>
            <person name="Thomas B.C."/>
            <person name="Banfield J.F."/>
        </authorList>
    </citation>
    <scope>NUCLEOTIDE SEQUENCE [LARGE SCALE GENOMIC DNA]</scope>
    <source>
        <strain evidence="3">AMDSBA3</strain>
    </source>
</reference>
<evidence type="ECO:0000313" key="3">
    <source>
        <dbReference type="EMBL" id="PSR20071.1"/>
    </source>
</evidence>
<evidence type="ECO:0008006" key="5">
    <source>
        <dbReference type="Google" id="ProtNLM"/>
    </source>
</evidence>
<sequence length="267" mass="29642">MPTHVVFGASIAGTMKLLDLPDPVMALEDDLTCGPLGDILSEATREDRDQWWSRVLIPSQPRYLHSLRRSWERIGTWQHSGSHDDAVVIWVAENPAELTGTYGILAHLPLTAPVSIIHVNQAYACVHDTAGVQSFIKYTGEISSDELPPLMDHAVPLSPTARYAAITQWRRLVESGGLLRQIVNAQVATVGVDYLDPFVVEQAQTLLRRQTPLVAVRLVGECLGWHPQVTSDVLIFWRIRCFIESGVFTYTGSLKSMQDCFLQLAGN</sequence>
<name>A0A2T2WCV7_9FIRM</name>
<evidence type="ECO:0000259" key="2">
    <source>
        <dbReference type="Pfam" id="PF12395"/>
    </source>
</evidence>
<dbReference type="InterPro" id="IPR022123">
    <property type="entry name" value="DUF3658"/>
</dbReference>
<evidence type="ECO:0000313" key="4">
    <source>
        <dbReference type="Proteomes" id="UP000241848"/>
    </source>
</evidence>
<feature type="domain" description="DUF1835" evidence="1">
    <location>
        <begin position="4"/>
        <end position="109"/>
    </location>
</feature>
<dbReference type="AlphaFoldDB" id="A0A2T2WCV7"/>
<dbReference type="InterPro" id="IPR014973">
    <property type="entry name" value="DUF1835"/>
</dbReference>